<dbReference type="SUPFAM" id="SSF88688">
    <property type="entry name" value="Families 57/38 glycoside transferase middle domain"/>
    <property type="match status" value="1"/>
</dbReference>
<dbReference type="InterPro" id="IPR000602">
    <property type="entry name" value="Glyco_hydro_38_N"/>
</dbReference>
<dbReference type="PANTHER" id="PTHR46017:SF1">
    <property type="entry name" value="ALPHA-MANNOSIDASE 2C1"/>
    <property type="match status" value="1"/>
</dbReference>
<dbReference type="Proteomes" id="UP000472755">
    <property type="component" value="Unassembled WGS sequence"/>
</dbReference>
<proteinExistence type="inferred from homology"/>
<dbReference type="InterPro" id="IPR011013">
    <property type="entry name" value="Gal_mutarotase_sf_dom"/>
</dbReference>
<dbReference type="Gene3D" id="2.70.98.30">
    <property type="entry name" value="Golgi alpha-mannosidase II, domain 4"/>
    <property type="match status" value="1"/>
</dbReference>
<dbReference type="EMBL" id="WMZU01000055">
    <property type="protein sequence ID" value="MTS29172.1"/>
    <property type="molecule type" value="Genomic_DNA"/>
</dbReference>
<gene>
    <name evidence="6" type="ORF">GMD59_18090</name>
</gene>
<evidence type="ECO:0000256" key="4">
    <source>
        <dbReference type="ARBA" id="ARBA00023295"/>
    </source>
</evidence>
<dbReference type="GO" id="GO:0004559">
    <property type="term" value="F:alpha-mannosidase activity"/>
    <property type="evidence" value="ECO:0007669"/>
    <property type="project" value="InterPro"/>
</dbReference>
<reference evidence="6 7" key="1">
    <citation type="journal article" date="2019" name="Nat. Med.">
        <title>A library of human gut bacterial isolates paired with longitudinal multiomics data enables mechanistic microbiome research.</title>
        <authorList>
            <person name="Poyet M."/>
            <person name="Groussin M."/>
            <person name="Gibbons S.M."/>
            <person name="Avila-Pacheco J."/>
            <person name="Jiang X."/>
            <person name="Kearney S.M."/>
            <person name="Perrotta A.R."/>
            <person name="Berdy B."/>
            <person name="Zhao S."/>
            <person name="Lieberman T.D."/>
            <person name="Swanson P.K."/>
            <person name="Smith M."/>
            <person name="Roesemann S."/>
            <person name="Alexander J.E."/>
            <person name="Rich S.A."/>
            <person name="Livny J."/>
            <person name="Vlamakis H."/>
            <person name="Clish C."/>
            <person name="Bullock K."/>
            <person name="Deik A."/>
            <person name="Scott J."/>
            <person name="Pierce K.A."/>
            <person name="Xavier R.J."/>
            <person name="Alm E.J."/>
        </authorList>
    </citation>
    <scope>NUCLEOTIDE SEQUENCE [LARGE SCALE GENOMIC DNA]</scope>
    <source>
        <strain evidence="6 7">BIOML-A4</strain>
    </source>
</reference>
<dbReference type="InterPro" id="IPR011330">
    <property type="entry name" value="Glyco_hydro/deAcase_b/a-brl"/>
</dbReference>
<dbReference type="SUPFAM" id="SSF88713">
    <property type="entry name" value="Glycoside hydrolase/deacetylase"/>
    <property type="match status" value="1"/>
</dbReference>
<comment type="similarity">
    <text evidence="1">Belongs to the glycosyl hydrolase 38 family.</text>
</comment>
<dbReference type="InterPro" id="IPR011682">
    <property type="entry name" value="Glyco_hydro_38_C"/>
</dbReference>
<protein>
    <submittedName>
        <fullName evidence="6">Alpha-mannosidase</fullName>
    </submittedName>
</protein>
<dbReference type="Gene3D" id="1.20.1270.50">
    <property type="entry name" value="Glycoside hydrolase family 38, central domain"/>
    <property type="match status" value="1"/>
</dbReference>
<dbReference type="Gene3D" id="3.20.110.10">
    <property type="entry name" value="Glycoside hydrolase 38, N terminal domain"/>
    <property type="match status" value="1"/>
</dbReference>
<evidence type="ECO:0000256" key="3">
    <source>
        <dbReference type="ARBA" id="ARBA00022801"/>
    </source>
</evidence>
<name>A0A6L6LWF8_9FIRM</name>
<dbReference type="Pfam" id="PF01074">
    <property type="entry name" value="Glyco_hydro_38N"/>
    <property type="match status" value="1"/>
</dbReference>
<comment type="caution">
    <text evidence="6">The sequence shown here is derived from an EMBL/GenBank/DDBJ whole genome shotgun (WGS) entry which is preliminary data.</text>
</comment>
<dbReference type="AlphaFoldDB" id="A0A6L6LWF8"/>
<dbReference type="GO" id="GO:0046872">
    <property type="term" value="F:metal ion binding"/>
    <property type="evidence" value="ECO:0007669"/>
    <property type="project" value="UniProtKB-KW"/>
</dbReference>
<dbReference type="SUPFAM" id="SSF74650">
    <property type="entry name" value="Galactose mutarotase-like"/>
    <property type="match status" value="1"/>
</dbReference>
<evidence type="ECO:0000259" key="5">
    <source>
        <dbReference type="SMART" id="SM00872"/>
    </source>
</evidence>
<dbReference type="Pfam" id="PF17677">
    <property type="entry name" value="Glyco_hydro38C2"/>
    <property type="match status" value="1"/>
</dbReference>
<dbReference type="InterPro" id="IPR028995">
    <property type="entry name" value="Glyco_hydro_57/38_cen_sf"/>
</dbReference>
<organism evidence="6 7">
    <name type="scientific">Ruthenibacterium lactatiformans</name>
    <dbReference type="NCBI Taxonomy" id="1550024"/>
    <lineage>
        <taxon>Bacteria</taxon>
        <taxon>Bacillati</taxon>
        <taxon>Bacillota</taxon>
        <taxon>Clostridia</taxon>
        <taxon>Eubacteriales</taxon>
        <taxon>Oscillospiraceae</taxon>
        <taxon>Ruthenibacterium</taxon>
    </lineage>
</organism>
<dbReference type="Gene3D" id="2.60.40.1180">
    <property type="entry name" value="Golgi alpha-mannosidase II"/>
    <property type="match status" value="1"/>
</dbReference>
<dbReference type="GO" id="GO:0006013">
    <property type="term" value="P:mannose metabolic process"/>
    <property type="evidence" value="ECO:0007669"/>
    <property type="project" value="InterPro"/>
</dbReference>
<dbReference type="InterPro" id="IPR015341">
    <property type="entry name" value="Glyco_hydro_38_cen"/>
</dbReference>
<evidence type="ECO:0000256" key="1">
    <source>
        <dbReference type="ARBA" id="ARBA00009792"/>
    </source>
</evidence>
<dbReference type="GO" id="GO:0030246">
    <property type="term" value="F:carbohydrate binding"/>
    <property type="evidence" value="ECO:0007669"/>
    <property type="project" value="InterPro"/>
</dbReference>
<evidence type="ECO:0000313" key="7">
    <source>
        <dbReference type="Proteomes" id="UP000472755"/>
    </source>
</evidence>
<dbReference type="Pfam" id="PF09261">
    <property type="entry name" value="Alpha-mann_mid"/>
    <property type="match status" value="1"/>
</dbReference>
<dbReference type="InterPro" id="IPR013780">
    <property type="entry name" value="Glyco_hydro_b"/>
</dbReference>
<dbReference type="InterPro" id="IPR041147">
    <property type="entry name" value="GH38_C"/>
</dbReference>
<dbReference type="GO" id="GO:0009313">
    <property type="term" value="P:oligosaccharide catabolic process"/>
    <property type="evidence" value="ECO:0007669"/>
    <property type="project" value="TreeGrafter"/>
</dbReference>
<dbReference type="Pfam" id="PF07748">
    <property type="entry name" value="Glyco_hydro_38C"/>
    <property type="match status" value="1"/>
</dbReference>
<dbReference type="InterPro" id="IPR037094">
    <property type="entry name" value="Glyco_hydro_38_cen_sf"/>
</dbReference>
<feature type="domain" description="Glycoside hydrolase family 38 central" evidence="5">
    <location>
        <begin position="179"/>
        <end position="258"/>
    </location>
</feature>
<keyword evidence="2" id="KW-0479">Metal-binding</keyword>
<keyword evidence="4" id="KW-0326">Glycosidase</keyword>
<evidence type="ECO:0000313" key="6">
    <source>
        <dbReference type="EMBL" id="MTS29172.1"/>
    </source>
</evidence>
<keyword evidence="3" id="KW-0378">Hydrolase</keyword>
<dbReference type="SMART" id="SM00872">
    <property type="entry name" value="Alpha-mann_mid"/>
    <property type="match status" value="1"/>
</dbReference>
<evidence type="ECO:0000256" key="2">
    <source>
        <dbReference type="ARBA" id="ARBA00022723"/>
    </source>
</evidence>
<dbReference type="InterPro" id="IPR027291">
    <property type="entry name" value="Glyco_hydro_38_N_sf"/>
</dbReference>
<sequence>MPAGESFARQSLYGQRYFLKRFGRCARVGYNVDSFGHNAMLPQILKKSGMDSYVLMRPHAHELSLPGSRFWWQSPDGSRVRTFRIPTCYNNAECSGQEDPVLKRHESFMELTKDETGSLMEFYGVGNHGGGPTRRNIDTLHALQKENGPEIVFSSPEAFFDTLETEHAELPVVRGELQHHASGCYSACMDIKRGNRRAEQALLEAESLSALCEGLLHDGRDSRKKIYDAWEKVLFNQFHDIMGGCCIRAAYQDSADNLGYACTIAEDEANYAAQRIAWHIDTMGEPAFSLSKDQDSLLWEMQDKGVPLVVFNTHAWEVTAPVQIDKDLAGVTDETGRPVPIQFVRSPRGNVKNIWDTVFQASVPPMGYRVYWCFCNKKMEAPSTEIRTDTEALSIENEYLRVSFDHTTGTICEWLDKESGRTLFSGPAALPVVLDETNANTWGHSIYKWDEVSGMFADARVRVMEHGPVRARVRVESSYGKSTLRQDFMLYAGRRALEVEGRVFWQERNKMLKLRFPLNAENTRSFYQIPYGVLERPENGYEEPYQQWMDVCGMADDGVGIGIALLNTGCQSGCVENGTLGFTVLRSPVFAELNANFMGEAGRHEEDADCMDQGERFFSYTILQHSFDGTMDHAAQLTREAAVRNRPFRVCKETYHPGSLGHHYSGLEISGDRVAAGTFKRAEEGEGWVLRLHETTGRACKASVAIPLLHRTVELSFGPQEIKTLLLPDNEALPVQEVDLLERPL</sequence>
<dbReference type="PANTHER" id="PTHR46017">
    <property type="entry name" value="ALPHA-MANNOSIDASE 2C1"/>
    <property type="match status" value="1"/>
</dbReference>
<accession>A0A6L6LWF8</accession>